<sequence length="256" mass="27974">MNKANIFKMTSLIIPGFLAANICHSGTTGTPVLPIPMWSIGIEGGVAPTNYSTRSPTYLFNQSAGFGLSSVSSTNFSDQFHTPYTIGAEIARLIAPSTSVFVEGNYFRGDSKTYYFTLRGINISHTFDYYESYGIYLGGRYISNYFSNKFLPYIGAKVGFMNYRAVNASEHFLSVPIPSEIDPYYSSDTTVSGGVHIGLDYSMSETFSLGVKFEVLASGSRLSQVVQNKIPAPNVAIGNTGTLVSYPIEAILKYKF</sequence>
<dbReference type="STRING" id="447.Lboz_0749"/>
<proteinExistence type="predicted"/>
<evidence type="ECO:0000313" key="3">
    <source>
        <dbReference type="Proteomes" id="UP000054695"/>
    </source>
</evidence>
<evidence type="ECO:0000256" key="1">
    <source>
        <dbReference type="SAM" id="SignalP"/>
    </source>
</evidence>
<dbReference type="SUPFAM" id="SSF56925">
    <property type="entry name" value="OMPA-like"/>
    <property type="match status" value="1"/>
</dbReference>
<accession>A0A0W0RYB8</accession>
<feature type="chain" id="PRO_5006911415" description="Outer membrane protein beta-barrel domain-containing protein" evidence="1">
    <location>
        <begin position="20"/>
        <end position="256"/>
    </location>
</feature>
<comment type="caution">
    <text evidence="2">The sequence shown here is derived from an EMBL/GenBank/DDBJ whole genome shotgun (WGS) entry which is preliminary data.</text>
</comment>
<protein>
    <recommendedName>
        <fullName evidence="4">Outer membrane protein beta-barrel domain-containing protein</fullName>
    </recommendedName>
</protein>
<name>A0A0W0RYB8_LEGBO</name>
<keyword evidence="3" id="KW-1185">Reference proteome</keyword>
<dbReference type="AlphaFoldDB" id="A0A0W0RYB8"/>
<evidence type="ECO:0008006" key="4">
    <source>
        <dbReference type="Google" id="ProtNLM"/>
    </source>
</evidence>
<dbReference type="InterPro" id="IPR011250">
    <property type="entry name" value="OMP/PagP_B-barrel"/>
</dbReference>
<reference evidence="2 3" key="1">
    <citation type="submission" date="2015-11" db="EMBL/GenBank/DDBJ databases">
        <title>Genomic analysis of 38 Legionella species identifies large and diverse effector repertoires.</title>
        <authorList>
            <person name="Burstein D."/>
            <person name="Amaro F."/>
            <person name="Zusman T."/>
            <person name="Lifshitz Z."/>
            <person name="Cohen O."/>
            <person name="Gilbert J.A."/>
            <person name="Pupko T."/>
            <person name="Shuman H.A."/>
            <person name="Segal G."/>
        </authorList>
    </citation>
    <scope>NUCLEOTIDE SEQUENCE [LARGE SCALE GENOMIC DNA]</scope>
    <source>
        <strain evidence="2 3">WIGA</strain>
    </source>
</reference>
<keyword evidence="1" id="KW-0732">Signal</keyword>
<feature type="signal peptide" evidence="1">
    <location>
        <begin position="1"/>
        <end position="19"/>
    </location>
</feature>
<dbReference type="Proteomes" id="UP000054695">
    <property type="component" value="Unassembled WGS sequence"/>
</dbReference>
<dbReference type="RefSeq" id="WP_058458438.1">
    <property type="nucleotide sequence ID" value="NZ_CAAAIY010000011.1"/>
</dbReference>
<dbReference type="Gene3D" id="2.40.160.20">
    <property type="match status" value="1"/>
</dbReference>
<dbReference type="PATRIC" id="fig|447.4.peg.807"/>
<dbReference type="EMBL" id="LNXU01000007">
    <property type="protein sequence ID" value="KTC75921.1"/>
    <property type="molecule type" value="Genomic_DNA"/>
</dbReference>
<organism evidence="2 3">
    <name type="scientific">Legionella bozemanae</name>
    <name type="common">Fluoribacter bozemanae</name>
    <dbReference type="NCBI Taxonomy" id="447"/>
    <lineage>
        <taxon>Bacteria</taxon>
        <taxon>Pseudomonadati</taxon>
        <taxon>Pseudomonadota</taxon>
        <taxon>Gammaproteobacteria</taxon>
        <taxon>Legionellales</taxon>
        <taxon>Legionellaceae</taxon>
        <taxon>Legionella</taxon>
    </lineage>
</organism>
<evidence type="ECO:0000313" key="2">
    <source>
        <dbReference type="EMBL" id="KTC75921.1"/>
    </source>
</evidence>
<gene>
    <name evidence="2" type="ORF">Lboz_0749</name>
</gene>